<evidence type="ECO:0000313" key="1">
    <source>
        <dbReference type="EMBL" id="GCC31141.1"/>
    </source>
</evidence>
<organism evidence="1 2">
    <name type="scientific">Chiloscyllium punctatum</name>
    <name type="common">Brownbanded bambooshark</name>
    <name type="synonym">Hemiscyllium punctatum</name>
    <dbReference type="NCBI Taxonomy" id="137246"/>
    <lineage>
        <taxon>Eukaryota</taxon>
        <taxon>Metazoa</taxon>
        <taxon>Chordata</taxon>
        <taxon>Craniata</taxon>
        <taxon>Vertebrata</taxon>
        <taxon>Chondrichthyes</taxon>
        <taxon>Elasmobranchii</taxon>
        <taxon>Galeomorphii</taxon>
        <taxon>Galeoidea</taxon>
        <taxon>Orectolobiformes</taxon>
        <taxon>Hemiscylliidae</taxon>
        <taxon>Chiloscyllium</taxon>
    </lineage>
</organism>
<evidence type="ECO:0000313" key="2">
    <source>
        <dbReference type="Proteomes" id="UP000287033"/>
    </source>
</evidence>
<accession>A0A401SL81</accession>
<proteinExistence type="predicted"/>
<dbReference type="EMBL" id="BEZZ01000345">
    <property type="protein sequence ID" value="GCC31141.1"/>
    <property type="molecule type" value="Genomic_DNA"/>
</dbReference>
<name>A0A401SL81_CHIPU</name>
<gene>
    <name evidence="1" type="ORF">chiPu_0009597</name>
</gene>
<dbReference type="Proteomes" id="UP000287033">
    <property type="component" value="Unassembled WGS sequence"/>
</dbReference>
<keyword evidence="2" id="KW-1185">Reference proteome</keyword>
<protein>
    <submittedName>
        <fullName evidence="1">Uncharacterized protein</fullName>
    </submittedName>
</protein>
<comment type="caution">
    <text evidence="1">The sequence shown here is derived from an EMBL/GenBank/DDBJ whole genome shotgun (WGS) entry which is preliminary data.</text>
</comment>
<reference evidence="1 2" key="1">
    <citation type="journal article" date="2018" name="Nat. Ecol. Evol.">
        <title>Shark genomes provide insights into elasmobranch evolution and the origin of vertebrates.</title>
        <authorList>
            <person name="Hara Y"/>
            <person name="Yamaguchi K"/>
            <person name="Onimaru K"/>
            <person name="Kadota M"/>
            <person name="Koyanagi M"/>
            <person name="Keeley SD"/>
            <person name="Tatsumi K"/>
            <person name="Tanaka K"/>
            <person name="Motone F"/>
            <person name="Kageyama Y"/>
            <person name="Nozu R"/>
            <person name="Adachi N"/>
            <person name="Nishimura O"/>
            <person name="Nakagawa R"/>
            <person name="Tanegashima C"/>
            <person name="Kiyatake I"/>
            <person name="Matsumoto R"/>
            <person name="Murakumo K"/>
            <person name="Nishida K"/>
            <person name="Terakita A"/>
            <person name="Kuratani S"/>
            <person name="Sato K"/>
            <person name="Hyodo S Kuraku.S."/>
        </authorList>
    </citation>
    <scope>NUCLEOTIDE SEQUENCE [LARGE SCALE GENOMIC DNA]</scope>
</reference>
<dbReference type="AlphaFoldDB" id="A0A401SL81"/>
<sequence>MKGSSDLIHDVSRTYLLCESVIPPPVQEKVLDCPRIVVISCDLCAVLIKSLRFMLALLEVIKTNKTDLLLHTDYLLNLKAVFFPISVEKVSFTLLEALL</sequence>